<organism evidence="1 2">
    <name type="scientific">Ameiurus melas</name>
    <name type="common">Black bullhead</name>
    <name type="synonym">Silurus melas</name>
    <dbReference type="NCBI Taxonomy" id="219545"/>
    <lineage>
        <taxon>Eukaryota</taxon>
        <taxon>Metazoa</taxon>
        <taxon>Chordata</taxon>
        <taxon>Craniata</taxon>
        <taxon>Vertebrata</taxon>
        <taxon>Euteleostomi</taxon>
        <taxon>Actinopterygii</taxon>
        <taxon>Neopterygii</taxon>
        <taxon>Teleostei</taxon>
        <taxon>Ostariophysi</taxon>
        <taxon>Siluriformes</taxon>
        <taxon>Ictaluridae</taxon>
        <taxon>Ameiurus</taxon>
    </lineage>
</organism>
<sequence>MEMRTTEQRTEHMHAIYLFSLSNHLILVGVTLELEPISGTLCTRQPTLDTYRSASTDWKWPPRP</sequence>
<dbReference type="Proteomes" id="UP000593565">
    <property type="component" value="Unassembled WGS sequence"/>
</dbReference>
<name>A0A7J6A2L9_AMEME</name>
<gene>
    <name evidence="1" type="ORF">AMELA_G00202720</name>
</gene>
<dbReference type="AlphaFoldDB" id="A0A7J6A2L9"/>
<dbReference type="EMBL" id="JAAGNN010000018">
    <property type="protein sequence ID" value="KAF4076963.1"/>
    <property type="molecule type" value="Genomic_DNA"/>
</dbReference>
<comment type="caution">
    <text evidence="1">The sequence shown here is derived from an EMBL/GenBank/DDBJ whole genome shotgun (WGS) entry which is preliminary data.</text>
</comment>
<protein>
    <submittedName>
        <fullName evidence="1">Uncharacterized protein</fullName>
    </submittedName>
</protein>
<reference evidence="1 2" key="1">
    <citation type="submission" date="2020-02" db="EMBL/GenBank/DDBJ databases">
        <title>A chromosome-scale genome assembly of the black bullhead catfish (Ameiurus melas).</title>
        <authorList>
            <person name="Wen M."/>
            <person name="Zham M."/>
            <person name="Cabau C."/>
            <person name="Klopp C."/>
            <person name="Donnadieu C."/>
            <person name="Roques C."/>
            <person name="Bouchez O."/>
            <person name="Lampietro C."/>
            <person name="Jouanno E."/>
            <person name="Herpin A."/>
            <person name="Louis A."/>
            <person name="Berthelot C."/>
            <person name="Parey E."/>
            <person name="Roest-Crollius H."/>
            <person name="Braasch I."/>
            <person name="Postlethwait J."/>
            <person name="Robinson-Rechavi M."/>
            <person name="Echchiki A."/>
            <person name="Begum T."/>
            <person name="Montfort J."/>
            <person name="Schartl M."/>
            <person name="Bobe J."/>
            <person name="Guiguen Y."/>
        </authorList>
    </citation>
    <scope>NUCLEOTIDE SEQUENCE [LARGE SCALE GENOMIC DNA]</scope>
    <source>
        <strain evidence="1">M_S1</strain>
        <tissue evidence="1">Blood</tissue>
    </source>
</reference>
<evidence type="ECO:0000313" key="2">
    <source>
        <dbReference type="Proteomes" id="UP000593565"/>
    </source>
</evidence>
<accession>A0A7J6A2L9</accession>
<proteinExistence type="predicted"/>
<keyword evidence="2" id="KW-1185">Reference proteome</keyword>
<evidence type="ECO:0000313" key="1">
    <source>
        <dbReference type="EMBL" id="KAF4076963.1"/>
    </source>
</evidence>